<dbReference type="EMBL" id="QKYT01000349">
    <property type="protein sequence ID" value="RIA86717.1"/>
    <property type="molecule type" value="Genomic_DNA"/>
</dbReference>
<dbReference type="PANTHER" id="PTHR41237">
    <property type="entry name" value="37S RIBOSOMAL PROTEIN MRP21, MITOCHONDRIAL"/>
    <property type="match status" value="1"/>
</dbReference>
<dbReference type="GO" id="GO:0070124">
    <property type="term" value="P:mitochondrial translational initiation"/>
    <property type="evidence" value="ECO:0007669"/>
    <property type="project" value="TreeGrafter"/>
</dbReference>
<dbReference type="GO" id="GO:0003735">
    <property type="term" value="F:structural constituent of ribosome"/>
    <property type="evidence" value="ECO:0007669"/>
    <property type="project" value="InterPro"/>
</dbReference>
<accession>A0A397SRZ5</accession>
<sequence length="140" mass="16666">MFSLNKKFFTFTNQQLKLRPSTFFLRSKHTKKSEQIPTPFKRESIIMHSKVQQIAAPKEGDKSTTAGRTVTVGNNVMAGYRKLWTILNSNKIRQEVRRNRYYEKPFLKRQRVRMEIEQKKFKDAIRKKVQLVLQMKARGM</sequence>
<gene>
    <name evidence="4" type="ORF">C1645_828878</name>
</gene>
<organism evidence="4 5">
    <name type="scientific">Glomus cerebriforme</name>
    <dbReference type="NCBI Taxonomy" id="658196"/>
    <lineage>
        <taxon>Eukaryota</taxon>
        <taxon>Fungi</taxon>
        <taxon>Fungi incertae sedis</taxon>
        <taxon>Mucoromycota</taxon>
        <taxon>Glomeromycotina</taxon>
        <taxon>Glomeromycetes</taxon>
        <taxon>Glomerales</taxon>
        <taxon>Glomeraceae</taxon>
        <taxon>Glomus</taxon>
    </lineage>
</organism>
<dbReference type="Proteomes" id="UP000265703">
    <property type="component" value="Unassembled WGS sequence"/>
</dbReference>
<dbReference type="InterPro" id="IPR052837">
    <property type="entry name" value="Mitoribosomal_bS21"/>
</dbReference>
<evidence type="ECO:0000256" key="2">
    <source>
        <dbReference type="ARBA" id="ARBA00022980"/>
    </source>
</evidence>
<dbReference type="AlphaFoldDB" id="A0A397SRZ5"/>
<protein>
    <submittedName>
        <fullName evidence="4">Uncharacterized protein</fullName>
    </submittedName>
</protein>
<comment type="similarity">
    <text evidence="1">Belongs to the bacterial ribosomal protein bS21 family.</text>
</comment>
<dbReference type="InterPro" id="IPR001911">
    <property type="entry name" value="Ribosomal_bS21"/>
</dbReference>
<dbReference type="GO" id="GO:0005763">
    <property type="term" value="C:mitochondrial small ribosomal subunit"/>
    <property type="evidence" value="ECO:0007669"/>
    <property type="project" value="TreeGrafter"/>
</dbReference>
<dbReference type="Pfam" id="PF01165">
    <property type="entry name" value="Ribosomal_S21"/>
    <property type="match status" value="1"/>
</dbReference>
<keyword evidence="3" id="KW-0687">Ribonucleoprotein</keyword>
<evidence type="ECO:0000256" key="3">
    <source>
        <dbReference type="ARBA" id="ARBA00023274"/>
    </source>
</evidence>
<reference evidence="4 5" key="1">
    <citation type="submission" date="2018-06" db="EMBL/GenBank/DDBJ databases">
        <title>Comparative genomics reveals the genomic features of Rhizophagus irregularis, R. cerebriforme, R. diaphanum and Gigaspora rosea, and their symbiotic lifestyle signature.</title>
        <authorList>
            <person name="Morin E."/>
            <person name="San Clemente H."/>
            <person name="Chen E.C.H."/>
            <person name="De La Providencia I."/>
            <person name="Hainaut M."/>
            <person name="Kuo A."/>
            <person name="Kohler A."/>
            <person name="Murat C."/>
            <person name="Tang N."/>
            <person name="Roy S."/>
            <person name="Loubradou J."/>
            <person name="Henrissat B."/>
            <person name="Grigoriev I.V."/>
            <person name="Corradi N."/>
            <person name="Roux C."/>
            <person name="Martin F.M."/>
        </authorList>
    </citation>
    <scope>NUCLEOTIDE SEQUENCE [LARGE SCALE GENOMIC DNA]</scope>
    <source>
        <strain evidence="4 5">DAOM 227022</strain>
    </source>
</reference>
<dbReference type="OrthoDB" id="2501249at2759"/>
<dbReference type="STRING" id="658196.A0A397SRZ5"/>
<comment type="caution">
    <text evidence="4">The sequence shown here is derived from an EMBL/GenBank/DDBJ whole genome shotgun (WGS) entry which is preliminary data.</text>
</comment>
<evidence type="ECO:0000313" key="5">
    <source>
        <dbReference type="Proteomes" id="UP000265703"/>
    </source>
</evidence>
<evidence type="ECO:0000256" key="1">
    <source>
        <dbReference type="ARBA" id="ARBA00006640"/>
    </source>
</evidence>
<name>A0A397SRZ5_9GLOM</name>
<dbReference type="PANTHER" id="PTHR41237:SF1">
    <property type="entry name" value="SMALL RIBOSOMAL SUBUNIT PROTEIN BS21M"/>
    <property type="match status" value="1"/>
</dbReference>
<proteinExistence type="inferred from homology"/>
<keyword evidence="5" id="KW-1185">Reference proteome</keyword>
<evidence type="ECO:0000313" key="4">
    <source>
        <dbReference type="EMBL" id="RIA86717.1"/>
    </source>
</evidence>
<keyword evidence="2" id="KW-0689">Ribosomal protein</keyword>